<dbReference type="GO" id="GO:0030163">
    <property type="term" value="P:protein catabolic process"/>
    <property type="evidence" value="ECO:0007669"/>
    <property type="project" value="InterPro"/>
</dbReference>
<sequence>MWRTYVGPEHELGEWLGQCPEEMVWCFHPDFRLMRALWLNACFTLPEARSPITQCPNPVSRYCLDLTKAQPWLRSKKVRRHKNDFRLTVNADYQSSFQICQGVHREMHGGTWITPGLIQSLDQCRREDSQVKVYSVELWEKSSGRLAAVIMALSVGDIFHDYTTVTLVRDSRSPGAILTKVLGHLLTEAGYTLWYWGFKNPYMAEYDGSYGGVSLDNAQDPLQS</sequence>
<protein>
    <submittedName>
        <fullName evidence="4">Uncharacterized protein</fullName>
    </submittedName>
</protein>
<proteinExistence type="predicted"/>
<gene>
    <name evidence="4" type="ORF">SNAT2548_LOCUS8438</name>
</gene>
<dbReference type="GO" id="GO:0008914">
    <property type="term" value="F:leucyl-tRNA--protein transferase activity"/>
    <property type="evidence" value="ECO:0007669"/>
    <property type="project" value="InterPro"/>
</dbReference>
<dbReference type="Proteomes" id="UP000604046">
    <property type="component" value="Unassembled WGS sequence"/>
</dbReference>
<dbReference type="SUPFAM" id="SSF55729">
    <property type="entry name" value="Acyl-CoA N-acyltransferases (Nat)"/>
    <property type="match status" value="1"/>
</dbReference>
<accession>A0A812K9K1</accession>
<dbReference type="InterPro" id="IPR016181">
    <property type="entry name" value="Acyl_CoA_acyltransferase"/>
</dbReference>
<dbReference type="OrthoDB" id="10267293at2759"/>
<evidence type="ECO:0000256" key="2">
    <source>
        <dbReference type="ARBA" id="ARBA00022679"/>
    </source>
</evidence>
<dbReference type="GO" id="GO:0005737">
    <property type="term" value="C:cytoplasm"/>
    <property type="evidence" value="ECO:0007669"/>
    <property type="project" value="TreeGrafter"/>
</dbReference>
<dbReference type="Pfam" id="PF03588">
    <property type="entry name" value="Leu_Phe_trans"/>
    <property type="match status" value="1"/>
</dbReference>
<evidence type="ECO:0000256" key="1">
    <source>
        <dbReference type="ARBA" id="ARBA00022490"/>
    </source>
</evidence>
<dbReference type="EMBL" id="CAJNDS010000624">
    <property type="protein sequence ID" value="CAE7223516.1"/>
    <property type="molecule type" value="Genomic_DNA"/>
</dbReference>
<dbReference type="PANTHER" id="PTHR30098:SF7">
    <property type="entry name" value="LEUCYL_PHENYLALANYL-TRNA PROTEIN TRANSFERASE"/>
    <property type="match status" value="1"/>
</dbReference>
<keyword evidence="2" id="KW-0808">Transferase</keyword>
<organism evidence="4 5">
    <name type="scientific">Symbiodinium natans</name>
    <dbReference type="NCBI Taxonomy" id="878477"/>
    <lineage>
        <taxon>Eukaryota</taxon>
        <taxon>Sar</taxon>
        <taxon>Alveolata</taxon>
        <taxon>Dinophyceae</taxon>
        <taxon>Suessiales</taxon>
        <taxon>Symbiodiniaceae</taxon>
        <taxon>Symbiodinium</taxon>
    </lineage>
</organism>
<dbReference type="PANTHER" id="PTHR30098">
    <property type="entry name" value="LEUCYL/PHENYLALANYL-TRNA--PROTEIN TRANSFERASE"/>
    <property type="match status" value="1"/>
</dbReference>
<dbReference type="InterPro" id="IPR004616">
    <property type="entry name" value="Leu/Phe-tRNA_Trfase"/>
</dbReference>
<name>A0A812K9K1_9DINO</name>
<keyword evidence="1" id="KW-0963">Cytoplasm</keyword>
<dbReference type="InterPro" id="IPR042203">
    <property type="entry name" value="Leu/Phe-tRNA_Trfase_C"/>
</dbReference>
<evidence type="ECO:0000256" key="3">
    <source>
        <dbReference type="ARBA" id="ARBA00023315"/>
    </source>
</evidence>
<evidence type="ECO:0000313" key="5">
    <source>
        <dbReference type="Proteomes" id="UP000604046"/>
    </source>
</evidence>
<dbReference type="Gene3D" id="3.40.630.70">
    <property type="entry name" value="Leucyl/phenylalanyl-tRNA-protein transferase, C-terminal domain"/>
    <property type="match status" value="1"/>
</dbReference>
<reference evidence="4" key="1">
    <citation type="submission" date="2021-02" db="EMBL/GenBank/DDBJ databases">
        <authorList>
            <person name="Dougan E. K."/>
            <person name="Rhodes N."/>
            <person name="Thang M."/>
            <person name="Chan C."/>
        </authorList>
    </citation>
    <scope>NUCLEOTIDE SEQUENCE</scope>
</reference>
<evidence type="ECO:0000313" key="4">
    <source>
        <dbReference type="EMBL" id="CAE7223516.1"/>
    </source>
</evidence>
<keyword evidence="3" id="KW-0012">Acyltransferase</keyword>
<dbReference type="AlphaFoldDB" id="A0A812K9K1"/>
<keyword evidence="5" id="KW-1185">Reference proteome</keyword>
<comment type="caution">
    <text evidence="4">The sequence shown here is derived from an EMBL/GenBank/DDBJ whole genome shotgun (WGS) entry which is preliminary data.</text>
</comment>